<dbReference type="Pfam" id="PF20684">
    <property type="entry name" value="Fung_rhodopsin"/>
    <property type="match status" value="1"/>
</dbReference>
<keyword evidence="4 6" id="KW-0472">Membrane</keyword>
<accession>G0S8P7</accession>
<proteinExistence type="inferred from homology"/>
<dbReference type="GeneID" id="18258027"/>
<keyword evidence="3 6" id="KW-1133">Transmembrane helix</keyword>
<keyword evidence="9" id="KW-1185">Reference proteome</keyword>
<dbReference type="KEGG" id="cthr:CTHT_0039890"/>
<feature type="transmembrane region" description="Helical" evidence="6">
    <location>
        <begin position="218"/>
        <end position="237"/>
    </location>
</feature>
<feature type="transmembrane region" description="Helical" evidence="6">
    <location>
        <begin position="58"/>
        <end position="77"/>
    </location>
</feature>
<feature type="transmembrane region" description="Helical" evidence="6">
    <location>
        <begin position="188"/>
        <end position="206"/>
    </location>
</feature>
<evidence type="ECO:0000259" key="7">
    <source>
        <dbReference type="Pfam" id="PF20684"/>
    </source>
</evidence>
<dbReference type="InterPro" id="IPR052337">
    <property type="entry name" value="SAT4-like"/>
</dbReference>
<dbReference type="GO" id="GO:0016020">
    <property type="term" value="C:membrane"/>
    <property type="evidence" value="ECO:0007669"/>
    <property type="project" value="UniProtKB-SubCell"/>
</dbReference>
<dbReference type="eggNOG" id="ENOG502RVXB">
    <property type="taxonomic scope" value="Eukaryota"/>
</dbReference>
<dbReference type="EMBL" id="GL988042">
    <property type="protein sequence ID" value="EGS20250.1"/>
    <property type="molecule type" value="Genomic_DNA"/>
</dbReference>
<evidence type="ECO:0000256" key="6">
    <source>
        <dbReference type="SAM" id="Phobius"/>
    </source>
</evidence>
<dbReference type="PANTHER" id="PTHR33048">
    <property type="entry name" value="PTH11-LIKE INTEGRAL MEMBRANE PROTEIN (AFU_ORTHOLOGUE AFUA_5G11245)"/>
    <property type="match status" value="1"/>
</dbReference>
<comment type="subcellular location">
    <subcellularLocation>
        <location evidence="1">Membrane</location>
        <topology evidence="1">Multi-pass membrane protein</topology>
    </subcellularLocation>
</comment>
<dbReference type="OrthoDB" id="5417887at2759"/>
<feature type="transmembrane region" description="Helical" evidence="6">
    <location>
        <begin position="257"/>
        <end position="279"/>
    </location>
</feature>
<dbReference type="HOGENOM" id="CLU_028200_3_0_1"/>
<evidence type="ECO:0000256" key="3">
    <source>
        <dbReference type="ARBA" id="ARBA00022989"/>
    </source>
</evidence>
<dbReference type="AlphaFoldDB" id="G0S8P7"/>
<feature type="transmembrane region" description="Helical" evidence="6">
    <location>
        <begin position="27"/>
        <end position="46"/>
    </location>
</feature>
<feature type="transmembrane region" description="Helical" evidence="6">
    <location>
        <begin position="135"/>
        <end position="157"/>
    </location>
</feature>
<evidence type="ECO:0000256" key="4">
    <source>
        <dbReference type="ARBA" id="ARBA00023136"/>
    </source>
</evidence>
<evidence type="ECO:0000256" key="5">
    <source>
        <dbReference type="ARBA" id="ARBA00038359"/>
    </source>
</evidence>
<evidence type="ECO:0000256" key="2">
    <source>
        <dbReference type="ARBA" id="ARBA00022692"/>
    </source>
</evidence>
<reference evidence="8 9" key="1">
    <citation type="journal article" date="2011" name="Cell">
        <title>Insight into structure and assembly of the nuclear pore complex by utilizing the genome of a eukaryotic thermophile.</title>
        <authorList>
            <person name="Amlacher S."/>
            <person name="Sarges P."/>
            <person name="Flemming D."/>
            <person name="van Noort V."/>
            <person name="Kunze R."/>
            <person name="Devos D.P."/>
            <person name="Arumugam M."/>
            <person name="Bork P."/>
            <person name="Hurt E."/>
        </authorList>
    </citation>
    <scope>NUCLEOTIDE SEQUENCE [LARGE SCALE GENOMIC DNA]</scope>
    <source>
        <strain evidence="9">DSM 1495 / CBS 144.50 / IMI 039719</strain>
    </source>
</reference>
<dbReference type="Proteomes" id="UP000008066">
    <property type="component" value="Unassembled WGS sequence"/>
</dbReference>
<feature type="transmembrane region" description="Helical" evidence="6">
    <location>
        <begin position="97"/>
        <end position="115"/>
    </location>
</feature>
<comment type="similarity">
    <text evidence="5">Belongs to the SAT4 family.</text>
</comment>
<protein>
    <submittedName>
        <fullName evidence="8">Putative integral membrane protein</fullName>
    </submittedName>
</protein>
<evidence type="ECO:0000313" key="8">
    <source>
        <dbReference type="EMBL" id="EGS20250.1"/>
    </source>
</evidence>
<name>G0S8P7_CHATD</name>
<keyword evidence="2 6" id="KW-0812">Transmembrane</keyword>
<gene>
    <name evidence="8" type="ORF">CTHT_0039890</name>
</gene>
<dbReference type="PANTHER" id="PTHR33048:SF42">
    <property type="entry name" value="INTEGRAL MEMBRANE PROTEIN"/>
    <property type="match status" value="1"/>
</dbReference>
<sequence length="338" mass="38233">MAIDLLRRQSGPDDGRDHEDLGPMLNTVFWTMAALSTIFLALRVYTKVSRRRKMWWDDWLLIASWVAFMTSAATTSVCIELDYGKNAWDMDPKNFPKMPFVAVFAGFFSVLAACWSKTSFALTLYRLVHETWIKLLIWFLIITLNAILGTAMLLMWIKCRPIQKIWDDKLPGRCIDPGNIVIVYQWSAGYSGAVDVVLALLPWYILPRMKMTLTKKERFFVAICMSMGVVAGAASFVKMVELPNLKGGAKESVSVTLWGSTEGSLTIIAASIPVLRALIRKDKGRRAPKFDTIDERRLNEVGNTSLDTLQTPCKYTNSTEKDWLHTSTEWEGSQPEQA</sequence>
<feature type="domain" description="Rhodopsin" evidence="7">
    <location>
        <begin position="42"/>
        <end position="281"/>
    </location>
</feature>
<dbReference type="RefSeq" id="XP_006694399.1">
    <property type="nucleotide sequence ID" value="XM_006694336.1"/>
</dbReference>
<dbReference type="OMA" id="HETWIKL"/>
<evidence type="ECO:0000256" key="1">
    <source>
        <dbReference type="ARBA" id="ARBA00004141"/>
    </source>
</evidence>
<organism evidence="9">
    <name type="scientific">Chaetomium thermophilum (strain DSM 1495 / CBS 144.50 / IMI 039719)</name>
    <name type="common">Thermochaetoides thermophila</name>
    <dbReference type="NCBI Taxonomy" id="759272"/>
    <lineage>
        <taxon>Eukaryota</taxon>
        <taxon>Fungi</taxon>
        <taxon>Dikarya</taxon>
        <taxon>Ascomycota</taxon>
        <taxon>Pezizomycotina</taxon>
        <taxon>Sordariomycetes</taxon>
        <taxon>Sordariomycetidae</taxon>
        <taxon>Sordariales</taxon>
        <taxon>Chaetomiaceae</taxon>
        <taxon>Thermochaetoides</taxon>
    </lineage>
</organism>
<evidence type="ECO:0000313" key="9">
    <source>
        <dbReference type="Proteomes" id="UP000008066"/>
    </source>
</evidence>
<dbReference type="STRING" id="759272.G0S8P7"/>
<dbReference type="InterPro" id="IPR049326">
    <property type="entry name" value="Rhodopsin_dom_fungi"/>
</dbReference>